<dbReference type="Pfam" id="PF09459">
    <property type="entry name" value="EB_dh"/>
    <property type="match status" value="1"/>
</dbReference>
<evidence type="ECO:0000256" key="5">
    <source>
        <dbReference type="ARBA" id="ARBA00023004"/>
    </source>
</evidence>
<keyword evidence="9" id="KW-1185">Reference proteome</keyword>
<feature type="domain" description="Cytochrome c-552/DMSO reductase-like haem-binding" evidence="7">
    <location>
        <begin position="3"/>
        <end position="358"/>
    </location>
</feature>
<comment type="caution">
    <text evidence="8">The sequence shown here is derived from an EMBL/GenBank/DDBJ whole genome shotgun (WGS) entry which is preliminary data.</text>
</comment>
<evidence type="ECO:0000256" key="1">
    <source>
        <dbReference type="ARBA" id="ARBA00022448"/>
    </source>
</evidence>
<keyword evidence="6" id="KW-0472">Membrane</keyword>
<keyword evidence="4" id="KW-0249">Electron transport</keyword>
<keyword evidence="6" id="KW-1133">Transmembrane helix</keyword>
<dbReference type="InterPro" id="IPR019020">
    <property type="entry name" value="Cyt-c552/DMSO_Rdtase_haem-bd"/>
</dbReference>
<sequence>MDRSVTSLGLLGAALGALSLVWINNGQGVVGDDHDRHIAIPNELVMPIQVRAAYDGERILFQYRWPAERPGIHMDVYRYEGGEWVKYGEDIPGAQEHPFLEDRVAMMVDDGSVPEFSRYGGYIAIGDGLDGMTDAADEDEVEAHPWMGAARKQDVVTKYLPQTRKHPGEWGSVVAEERLNAQREAGYFLDFWHWRGHRGNVMGFADDQYIADIRGGDSGRSGWSTNWDADGKHPKFMYDPARTGRHANKWDDLVSGRVGQDDIYYLSPDTMVEFDPDPAWQEGDTLPRRLVRNYEGSRADILTAGRGRWENGFWEVTLERLMDTGNPLEDKIFREGGVYDIAMAVHRHATGLRWHYVSLPLTVGLGREATVIAERFAGAAPAWNQPWHTVKLFYPGQVNWPLLISQRHAGKPMIERGVPVKHYHNEDQLARYGIEIEFDEQIRAQWRLTLLAGLFMFVGVGFGLTRLQRKN</sequence>
<evidence type="ECO:0000256" key="6">
    <source>
        <dbReference type="SAM" id="Phobius"/>
    </source>
</evidence>
<dbReference type="GO" id="GO:0046872">
    <property type="term" value="F:metal ion binding"/>
    <property type="evidence" value="ECO:0007669"/>
    <property type="project" value="UniProtKB-KW"/>
</dbReference>
<evidence type="ECO:0000313" key="8">
    <source>
        <dbReference type="EMBL" id="NMG01480.1"/>
    </source>
</evidence>
<dbReference type="Gene3D" id="2.60.40.1190">
    <property type="match status" value="1"/>
</dbReference>
<evidence type="ECO:0000259" key="7">
    <source>
        <dbReference type="SMART" id="SM00887"/>
    </source>
</evidence>
<keyword evidence="3" id="KW-0479">Metal-binding</keyword>
<evidence type="ECO:0000313" key="9">
    <source>
        <dbReference type="Proteomes" id="UP000599523"/>
    </source>
</evidence>
<dbReference type="GO" id="GO:0020037">
    <property type="term" value="F:heme binding"/>
    <property type="evidence" value="ECO:0007669"/>
    <property type="project" value="InterPro"/>
</dbReference>
<keyword evidence="1" id="KW-0813">Transport</keyword>
<evidence type="ECO:0000256" key="4">
    <source>
        <dbReference type="ARBA" id="ARBA00022982"/>
    </source>
</evidence>
<proteinExistence type="predicted"/>
<name>A0A972J8D2_9RHOO</name>
<dbReference type="EMBL" id="WTVM01000002">
    <property type="protein sequence ID" value="NMG01480.1"/>
    <property type="molecule type" value="Genomic_DNA"/>
</dbReference>
<dbReference type="CDD" id="cd09625">
    <property type="entry name" value="DOMON_like_cytochrome"/>
    <property type="match status" value="1"/>
</dbReference>
<dbReference type="AlphaFoldDB" id="A0A972J8D2"/>
<feature type="transmembrane region" description="Helical" evidence="6">
    <location>
        <begin position="446"/>
        <end position="465"/>
    </location>
</feature>
<protein>
    <recommendedName>
        <fullName evidence="7">Cytochrome c-552/DMSO reductase-like haem-binding domain-containing protein</fullName>
    </recommendedName>
</protein>
<evidence type="ECO:0000256" key="2">
    <source>
        <dbReference type="ARBA" id="ARBA00022617"/>
    </source>
</evidence>
<gene>
    <name evidence="8" type="ORF">GPA21_00640</name>
</gene>
<reference evidence="8" key="1">
    <citation type="submission" date="2019-12" db="EMBL/GenBank/DDBJ databases">
        <title>Comparative genomics gives insights into the taxonomy of the Azoarcus-Aromatoleum group and reveals separate origins of nif in the plant-associated Azoarcus and non-plant-associated Aromatoleum sub-groups.</title>
        <authorList>
            <person name="Lafos M."/>
            <person name="Maluk M."/>
            <person name="Batista M."/>
            <person name="Junghare M."/>
            <person name="Carmona M."/>
            <person name="Faoro H."/>
            <person name="Cruz L.M."/>
            <person name="Battistoni F."/>
            <person name="De Souza E."/>
            <person name="Pedrosa F."/>
            <person name="Chen W.-M."/>
            <person name="Poole P.S."/>
            <person name="Dixon R.A."/>
            <person name="James E.K."/>
        </authorList>
    </citation>
    <scope>NUCLEOTIDE SEQUENCE</scope>
    <source>
        <strain evidence="8">NSC3</strain>
    </source>
</reference>
<organism evidence="8 9">
    <name type="scientific">Azoarcus taiwanensis</name>
    <dbReference type="NCBI Taxonomy" id="666964"/>
    <lineage>
        <taxon>Bacteria</taxon>
        <taxon>Pseudomonadati</taxon>
        <taxon>Pseudomonadota</taxon>
        <taxon>Betaproteobacteria</taxon>
        <taxon>Rhodocyclales</taxon>
        <taxon>Zoogloeaceae</taxon>
        <taxon>Azoarcus</taxon>
    </lineage>
</organism>
<dbReference type="SMART" id="SM00887">
    <property type="entry name" value="EB_dh"/>
    <property type="match status" value="1"/>
</dbReference>
<keyword evidence="2" id="KW-0349">Heme</keyword>
<keyword evidence="5" id="KW-0408">Iron</keyword>
<keyword evidence="6" id="KW-0812">Transmembrane</keyword>
<dbReference type="Proteomes" id="UP000599523">
    <property type="component" value="Unassembled WGS sequence"/>
</dbReference>
<accession>A0A972J8D2</accession>
<evidence type="ECO:0000256" key="3">
    <source>
        <dbReference type="ARBA" id="ARBA00022723"/>
    </source>
</evidence>